<dbReference type="AlphaFoldDB" id="A0A1Y3BNZ3"/>
<evidence type="ECO:0000259" key="3">
    <source>
        <dbReference type="PROSITE" id="PS51444"/>
    </source>
</evidence>
<dbReference type="GO" id="GO:0005737">
    <property type="term" value="C:cytoplasm"/>
    <property type="evidence" value="ECO:0007669"/>
    <property type="project" value="TreeGrafter"/>
</dbReference>
<protein>
    <submittedName>
        <fullName evidence="4">Formin Homology 2 Domain containing protein</fullName>
    </submittedName>
</protein>
<dbReference type="Pfam" id="PF02181">
    <property type="entry name" value="FH2"/>
    <property type="match status" value="1"/>
</dbReference>
<evidence type="ECO:0000256" key="1">
    <source>
        <dbReference type="ARBA" id="ARBA00005271"/>
    </source>
</evidence>
<dbReference type="GO" id="GO:0030866">
    <property type="term" value="P:cortical actin cytoskeleton organization"/>
    <property type="evidence" value="ECO:0007669"/>
    <property type="project" value="TreeGrafter"/>
</dbReference>
<dbReference type="SUPFAM" id="SSF101447">
    <property type="entry name" value="Formin homology 2 domain (FH2 domain)"/>
    <property type="match status" value="1"/>
</dbReference>
<dbReference type="Gene3D" id="1.20.58.2220">
    <property type="entry name" value="Formin, FH2 domain"/>
    <property type="match status" value="1"/>
</dbReference>
<sequence length="212" mass="23728">SNLNTLKKNAQKNSKDDSNSKTDSLATREDSKTMSKSKKSLETVQLLEQKRAHNVGILMTSLKLSISTIESALLNFDISAIGSDKLQQIHEVAATQEEIRTIERYLAQNPNATLRKAEKFLYDLSCIPQFNERVTCMMHENRFTDLLDGIENTLLTFKSTCHALTSKVEIQNIFAIILTLGNYMNGGNRDRGQADGFGLEILSKLKDVKGKD</sequence>
<organism evidence="4 5">
    <name type="scientific">Euroglyphus maynei</name>
    <name type="common">Mayne's house dust mite</name>
    <dbReference type="NCBI Taxonomy" id="6958"/>
    <lineage>
        <taxon>Eukaryota</taxon>
        <taxon>Metazoa</taxon>
        <taxon>Ecdysozoa</taxon>
        <taxon>Arthropoda</taxon>
        <taxon>Chelicerata</taxon>
        <taxon>Arachnida</taxon>
        <taxon>Acari</taxon>
        <taxon>Acariformes</taxon>
        <taxon>Sarcoptiformes</taxon>
        <taxon>Astigmata</taxon>
        <taxon>Psoroptidia</taxon>
        <taxon>Analgoidea</taxon>
        <taxon>Pyroglyphidae</taxon>
        <taxon>Pyroglyphinae</taxon>
        <taxon>Euroglyphus</taxon>
    </lineage>
</organism>
<proteinExistence type="inferred from homology"/>
<reference evidence="4 5" key="1">
    <citation type="submission" date="2017-03" db="EMBL/GenBank/DDBJ databases">
        <title>Genome Survey of Euroglyphus maynei.</title>
        <authorList>
            <person name="Arlian L.G."/>
            <person name="Morgan M.S."/>
            <person name="Rider S.D."/>
        </authorList>
    </citation>
    <scope>NUCLEOTIDE SEQUENCE [LARGE SCALE GENOMIC DNA]</scope>
    <source>
        <strain evidence="4">Arlian Lab</strain>
        <tissue evidence="4">Whole body</tissue>
    </source>
</reference>
<accession>A0A1Y3BNZ3</accession>
<comment type="caution">
    <text evidence="4">The sequence shown here is derived from an EMBL/GenBank/DDBJ whole genome shotgun (WGS) entry which is preliminary data.</text>
</comment>
<feature type="domain" description="FH2" evidence="3">
    <location>
        <begin position="1"/>
        <end position="212"/>
    </location>
</feature>
<keyword evidence="5" id="KW-1185">Reference proteome</keyword>
<feature type="non-terminal residue" evidence="4">
    <location>
        <position position="212"/>
    </location>
</feature>
<dbReference type="GO" id="GO:0005856">
    <property type="term" value="C:cytoskeleton"/>
    <property type="evidence" value="ECO:0007669"/>
    <property type="project" value="TreeGrafter"/>
</dbReference>
<dbReference type="PANTHER" id="PTHR45920:SF7">
    <property type="entry name" value="FORMIN-G"/>
    <property type="match status" value="1"/>
</dbReference>
<dbReference type="GO" id="GO:0051015">
    <property type="term" value="F:actin filament binding"/>
    <property type="evidence" value="ECO:0007669"/>
    <property type="project" value="TreeGrafter"/>
</dbReference>
<evidence type="ECO:0000256" key="2">
    <source>
        <dbReference type="SAM" id="MobiDB-lite"/>
    </source>
</evidence>
<dbReference type="OrthoDB" id="6433451at2759"/>
<feature type="compositionally biased region" description="Basic and acidic residues" evidence="2">
    <location>
        <begin position="13"/>
        <end position="33"/>
    </location>
</feature>
<feature type="region of interest" description="Disordered" evidence="2">
    <location>
        <begin position="1"/>
        <end position="42"/>
    </location>
</feature>
<feature type="non-terminal residue" evidence="4">
    <location>
        <position position="1"/>
    </location>
</feature>
<dbReference type="PANTHER" id="PTHR45920">
    <property type="entry name" value="FORMIN HOMOLOGY 2 DOMAIN CONTAINING, ISOFORM I"/>
    <property type="match status" value="1"/>
</dbReference>
<evidence type="ECO:0000313" key="5">
    <source>
        <dbReference type="Proteomes" id="UP000194236"/>
    </source>
</evidence>
<comment type="similarity">
    <text evidence="1">Belongs to the formin homology family. Cappuccino subfamily.</text>
</comment>
<dbReference type="Proteomes" id="UP000194236">
    <property type="component" value="Unassembled WGS sequence"/>
</dbReference>
<gene>
    <name evidence="4" type="ORF">BLA29_010722</name>
</gene>
<dbReference type="EMBL" id="MUJZ01007163">
    <property type="protein sequence ID" value="OTF82700.1"/>
    <property type="molecule type" value="Genomic_DNA"/>
</dbReference>
<dbReference type="InterPro" id="IPR042201">
    <property type="entry name" value="FH2_Formin_sf"/>
</dbReference>
<dbReference type="InterPro" id="IPR015425">
    <property type="entry name" value="FH2_Formin"/>
</dbReference>
<evidence type="ECO:0000313" key="4">
    <source>
        <dbReference type="EMBL" id="OTF82700.1"/>
    </source>
</evidence>
<dbReference type="PROSITE" id="PS51444">
    <property type="entry name" value="FH2"/>
    <property type="match status" value="1"/>
</dbReference>
<name>A0A1Y3BNZ3_EURMA</name>